<dbReference type="PANTHER" id="PTHR13923:SF23">
    <property type="entry name" value="PROTEIN TRANSPORT PROTEIN SEC31A"/>
    <property type="match status" value="1"/>
</dbReference>
<keyword evidence="6 17" id="KW-0853">WD repeat</keyword>
<keyword evidence="11" id="KW-0472">Membrane</keyword>
<protein>
    <recommendedName>
        <fullName evidence="14">Protein transport protein Sec31A</fullName>
    </recommendedName>
    <alternativeName>
        <fullName evidence="16">SEC31-like protein 1</fullName>
    </alternativeName>
    <alternativeName>
        <fullName evidence="15">SEC31-related protein A</fullName>
    </alternativeName>
</protein>
<evidence type="ECO:0000256" key="4">
    <source>
        <dbReference type="ARBA" id="ARBA00022448"/>
    </source>
</evidence>
<evidence type="ECO:0000256" key="15">
    <source>
        <dbReference type="ARBA" id="ARBA00041470"/>
    </source>
</evidence>
<evidence type="ECO:0000256" key="10">
    <source>
        <dbReference type="ARBA" id="ARBA00022927"/>
    </source>
</evidence>
<evidence type="ECO:0000259" key="19">
    <source>
        <dbReference type="Pfam" id="PF12931"/>
    </source>
</evidence>
<feature type="compositionally biased region" description="Polar residues" evidence="18">
    <location>
        <begin position="965"/>
        <end position="976"/>
    </location>
</feature>
<evidence type="ECO:0000256" key="16">
    <source>
        <dbReference type="ARBA" id="ARBA00043112"/>
    </source>
</evidence>
<evidence type="ECO:0000256" key="13">
    <source>
        <dbReference type="ARBA" id="ARBA00025471"/>
    </source>
</evidence>
<evidence type="ECO:0000256" key="1">
    <source>
        <dbReference type="ARBA" id="ARBA00004299"/>
    </source>
</evidence>
<dbReference type="InterPro" id="IPR036322">
    <property type="entry name" value="WD40_repeat_dom_sf"/>
</dbReference>
<comment type="subcellular location">
    <subcellularLocation>
        <location evidence="1">Cytoplasmic vesicle</location>
        <location evidence="1">COPII-coated vesicle membrane</location>
        <topology evidence="1">Peripheral membrane protein</topology>
        <orientation evidence="1">Cytoplasmic side</orientation>
    </subcellularLocation>
    <subcellularLocation>
        <location evidence="2">Endoplasmic reticulum membrane</location>
        <topology evidence="2">Peripheral membrane protein</topology>
    </subcellularLocation>
</comment>
<name>A0A8B9CAY8_9AVES</name>
<evidence type="ECO:0000256" key="6">
    <source>
        <dbReference type="ARBA" id="ARBA00022574"/>
    </source>
</evidence>
<proteinExistence type="inferred from homology"/>
<dbReference type="InterPro" id="IPR015943">
    <property type="entry name" value="WD40/YVTN_repeat-like_dom_sf"/>
</dbReference>
<evidence type="ECO:0000256" key="9">
    <source>
        <dbReference type="ARBA" id="ARBA00022892"/>
    </source>
</evidence>
<dbReference type="FunFam" id="1.20.940.10:FF:000001">
    <property type="entry name" value="Protein transport protein Sec31A isoform A"/>
    <property type="match status" value="1"/>
</dbReference>
<dbReference type="Pfam" id="PF12931">
    <property type="entry name" value="TPR_Sec16"/>
    <property type="match status" value="1"/>
</dbReference>
<evidence type="ECO:0000256" key="12">
    <source>
        <dbReference type="ARBA" id="ARBA00023329"/>
    </source>
</evidence>
<dbReference type="InterPro" id="IPR040251">
    <property type="entry name" value="SEC31-like"/>
</dbReference>
<reference evidence="20" key="1">
    <citation type="submission" date="2025-08" db="UniProtKB">
        <authorList>
            <consortium name="Ensembl"/>
        </authorList>
    </citation>
    <scope>IDENTIFICATION</scope>
</reference>
<evidence type="ECO:0000313" key="20">
    <source>
        <dbReference type="Ensembl" id="ENSABRP00000017316.1"/>
    </source>
</evidence>
<feature type="compositionally biased region" description="Pro residues" evidence="18">
    <location>
        <begin position="893"/>
        <end position="919"/>
    </location>
</feature>
<dbReference type="InterPro" id="IPR024298">
    <property type="entry name" value="Sec16_Sec23-bd"/>
</dbReference>
<organism evidence="20 21">
    <name type="scientific">Anser brachyrhynchus</name>
    <name type="common">Pink-footed goose</name>
    <dbReference type="NCBI Taxonomy" id="132585"/>
    <lineage>
        <taxon>Eukaryota</taxon>
        <taxon>Metazoa</taxon>
        <taxon>Chordata</taxon>
        <taxon>Craniata</taxon>
        <taxon>Vertebrata</taxon>
        <taxon>Euteleostomi</taxon>
        <taxon>Archelosauria</taxon>
        <taxon>Archosauria</taxon>
        <taxon>Dinosauria</taxon>
        <taxon>Saurischia</taxon>
        <taxon>Theropoda</taxon>
        <taxon>Coelurosauria</taxon>
        <taxon>Aves</taxon>
        <taxon>Neognathae</taxon>
        <taxon>Galloanserae</taxon>
        <taxon>Anseriformes</taxon>
        <taxon>Anatidae</taxon>
        <taxon>Anserinae</taxon>
        <taxon>Anser</taxon>
    </lineage>
</organism>
<evidence type="ECO:0000256" key="11">
    <source>
        <dbReference type="ARBA" id="ARBA00023136"/>
    </source>
</evidence>
<keyword evidence="21" id="KW-1185">Reference proteome</keyword>
<feature type="region of interest" description="Disordered" evidence="18">
    <location>
        <begin position="864"/>
        <end position="981"/>
    </location>
</feature>
<dbReference type="Ensembl" id="ENSABRT00000024579.1">
    <property type="protein sequence ID" value="ENSABRP00000017316.1"/>
    <property type="gene ID" value="ENSABRG00000008982.1"/>
</dbReference>
<dbReference type="GeneTree" id="ENSGT00390000003175"/>
<dbReference type="FunFam" id="2.130.10.10:FF:000009">
    <property type="entry name" value="Protein transport protein Sec31A isoform A"/>
    <property type="match status" value="1"/>
</dbReference>
<dbReference type="GO" id="GO:0005198">
    <property type="term" value="F:structural molecule activity"/>
    <property type="evidence" value="ECO:0007669"/>
    <property type="project" value="TreeGrafter"/>
</dbReference>
<keyword evidence="12" id="KW-0968">Cytoplasmic vesicle</keyword>
<evidence type="ECO:0000256" key="7">
    <source>
        <dbReference type="ARBA" id="ARBA00022737"/>
    </source>
</evidence>
<dbReference type="GO" id="GO:0015031">
    <property type="term" value="P:protein transport"/>
    <property type="evidence" value="ECO:0007669"/>
    <property type="project" value="UniProtKB-KW"/>
</dbReference>
<evidence type="ECO:0000256" key="8">
    <source>
        <dbReference type="ARBA" id="ARBA00022824"/>
    </source>
</evidence>
<evidence type="ECO:0000256" key="2">
    <source>
        <dbReference type="ARBA" id="ARBA00004406"/>
    </source>
</evidence>
<dbReference type="PANTHER" id="PTHR13923">
    <property type="entry name" value="SEC31-RELATED PROTEIN"/>
    <property type="match status" value="1"/>
</dbReference>
<feature type="compositionally biased region" description="Low complexity" evidence="18">
    <location>
        <begin position="866"/>
        <end position="892"/>
    </location>
</feature>
<dbReference type="Gene3D" id="1.25.40.1030">
    <property type="match status" value="1"/>
</dbReference>
<keyword evidence="5" id="KW-0963">Cytoplasm</keyword>
<dbReference type="SMART" id="SM00320">
    <property type="entry name" value="WD40"/>
    <property type="match status" value="6"/>
</dbReference>
<feature type="compositionally biased region" description="Low complexity" evidence="18">
    <location>
        <begin position="1010"/>
        <end position="1019"/>
    </location>
</feature>
<accession>A0A8B9CAY8</accession>
<feature type="repeat" description="WD" evidence="17">
    <location>
        <begin position="118"/>
        <end position="160"/>
    </location>
</feature>
<comment type="similarity">
    <text evidence="3">Belongs to the WD repeat SEC31 family.</text>
</comment>
<dbReference type="Gene3D" id="2.130.10.10">
    <property type="entry name" value="YVTN repeat-like/Quinoprotein amine dehydrogenase"/>
    <property type="match status" value="1"/>
</dbReference>
<dbReference type="Proteomes" id="UP000694426">
    <property type="component" value="Unplaced"/>
</dbReference>
<gene>
    <name evidence="20" type="primary">SEC31A</name>
</gene>
<sequence>MKLKEVDRTAMQAWSPAEQHPIYLATGTSAQQLDATFSTSASLEIFELDLADPSLDMKSCATFSSSHRYHKLIWGPHSMTAGERVSGVLIAGGENGNVILYDPAKIIAGDTEVIIAQKDKHTGPVRALDVNMFQTNLVASGANESEIYIWDLNNFATPMTPGVKTQPLEDISCIAWNRQVQHILASASPSGRATVWDLRKNEPIIKVSDHNNRMHCSGLAWHPDVATQMVLASEDDRLPVIQMWDLRFASSPLRVLESHTRGILAIAWSMADSELLLSCGKDAKILCSNPNTGEVLYELPTNTQWCFDIQWCPRNPAVLSAASFDGRISVYSIMGGSTDGLRQKQVDQVLRSTQILPPLFLFLSKLSVVLPLKKPPKWIRRPVGASFSFGGKLVTFENAKPQQQPGIDQQQQRHYVYVSQVVTEKEFLVRSNQLQEAVQSEGFISYCQKKIDMAQADFEKNVWAFLKVNFEEDSRAKYLELLGYRKDDLRNKVNVPGSCACVKCFAADGCIYVDGLITQALLTGNFESAVDLCLHDNRMADAIILAIAGGQELLSRTQEKYFVKMQSKITRLITAVVTKNWKEIVQSCDLQNWREALAAVLTYARPDEFAALCDLLGNRLESEGDSLLQTQACLCYICAGNVEKLVACWTKAQDGNSPLSLQDLIEKVVILRKAVQLTQAVDPNAVGALLAEKMSQYANLLAAQGSIAAALTFLPASTNQPNIVLLRDRLCRAQGELPVRQEAVKAPYDRQPMPKGRAGPVAGQMQGPQAPVQQYYQQVRIAPTVTTWSNKTPTALPSHPPAGCPSDTQGDNPPPPGFIMPGAVNPSAPQPAASSAYSMYSQSGARPAYPQTYQATQQYSFGTGGPALYQPQQPLSAPASASYPNPATNTTPPYLPSAPAHPAPAPLYPGQPQPSPTGPNPASSFPLPPSGASFQHGRPGLPATSVAYALPTGPTGTLPAASDLPASQRTGPQNGWNDPPALNRAAKKKKVPDNFMPPVPITSPIMTPLADPQSQMQQAPAPPAGAPSFQAPQLPAGQPALQGPYPPAPQPLGPCIVPPAVSKPSTEGAPGAPIGNAIQHVQALPTEKITKKPIPEEHLILKTTFEALIQRCLLSASDPQTKRKLDDANKRLECLYDKLREQTLSPTIISGLHNIVKSIETRNYMEGLNIHTHIVSTSNFSETSAFMPVLKVVLTQANKLGV</sequence>
<feature type="region of interest" description="Disordered" evidence="18">
    <location>
        <begin position="1005"/>
        <end position="1074"/>
    </location>
</feature>
<dbReference type="PROSITE" id="PS50082">
    <property type="entry name" value="WD_REPEATS_2"/>
    <property type="match status" value="1"/>
</dbReference>
<dbReference type="InterPro" id="IPR001680">
    <property type="entry name" value="WD40_rpt"/>
</dbReference>
<feature type="domain" description="Sec16 Sec23-binding" evidence="19">
    <location>
        <begin position="517"/>
        <end position="710"/>
    </location>
</feature>
<dbReference type="Pfam" id="PF00400">
    <property type="entry name" value="WD40"/>
    <property type="match status" value="1"/>
</dbReference>
<evidence type="ECO:0000256" key="14">
    <source>
        <dbReference type="ARBA" id="ARBA00039468"/>
    </source>
</evidence>
<comment type="function">
    <text evidence="13">Component of the coat protein complex II (COPII) which promotes the formation of transport vesicles from the endoplasmic reticulum (ER). The coat has two main functions, the physical deformation of the endoplasmic reticulum membrane into vesicles and the selection of cargo molecules.</text>
</comment>
<dbReference type="GO" id="GO:0090110">
    <property type="term" value="P:COPII-coated vesicle cargo loading"/>
    <property type="evidence" value="ECO:0007669"/>
    <property type="project" value="TreeGrafter"/>
</dbReference>
<dbReference type="GO" id="GO:0005789">
    <property type="term" value="C:endoplasmic reticulum membrane"/>
    <property type="evidence" value="ECO:0007669"/>
    <property type="project" value="UniProtKB-SubCell"/>
</dbReference>
<keyword evidence="4" id="KW-0813">Transport</keyword>
<dbReference type="GO" id="GO:0070971">
    <property type="term" value="C:endoplasmic reticulum exit site"/>
    <property type="evidence" value="ECO:0007669"/>
    <property type="project" value="TreeGrafter"/>
</dbReference>
<dbReference type="GO" id="GO:0030127">
    <property type="term" value="C:COPII vesicle coat"/>
    <property type="evidence" value="ECO:0007669"/>
    <property type="project" value="TreeGrafter"/>
</dbReference>
<keyword evidence="9" id="KW-0931">ER-Golgi transport</keyword>
<evidence type="ECO:0000256" key="3">
    <source>
        <dbReference type="ARBA" id="ARBA00009358"/>
    </source>
</evidence>
<dbReference type="Gene3D" id="1.20.940.10">
    <property type="entry name" value="Functional domain of the splicing factor Prp18"/>
    <property type="match status" value="1"/>
</dbReference>
<keyword evidence="7" id="KW-0677">Repeat</keyword>
<evidence type="ECO:0000256" key="17">
    <source>
        <dbReference type="PROSITE-ProRule" id="PRU00221"/>
    </source>
</evidence>
<keyword evidence="10" id="KW-0653">Protein transport</keyword>
<dbReference type="SUPFAM" id="SSF50978">
    <property type="entry name" value="WD40 repeat-like"/>
    <property type="match status" value="1"/>
</dbReference>
<feature type="region of interest" description="Disordered" evidence="18">
    <location>
        <begin position="790"/>
        <end position="835"/>
    </location>
</feature>
<evidence type="ECO:0000256" key="5">
    <source>
        <dbReference type="ARBA" id="ARBA00022490"/>
    </source>
</evidence>
<reference evidence="20" key="2">
    <citation type="submission" date="2025-09" db="UniProtKB">
        <authorList>
            <consortium name="Ensembl"/>
        </authorList>
    </citation>
    <scope>IDENTIFICATION</scope>
</reference>
<dbReference type="AlphaFoldDB" id="A0A8B9CAY8"/>
<feature type="compositionally biased region" description="Low complexity" evidence="18">
    <location>
        <begin position="826"/>
        <end position="835"/>
    </location>
</feature>
<keyword evidence="8" id="KW-0256">Endoplasmic reticulum</keyword>
<evidence type="ECO:0000313" key="21">
    <source>
        <dbReference type="Proteomes" id="UP000694426"/>
    </source>
</evidence>
<evidence type="ECO:0000256" key="18">
    <source>
        <dbReference type="SAM" id="MobiDB-lite"/>
    </source>
</evidence>
<feature type="compositionally biased region" description="Low complexity" evidence="18">
    <location>
        <begin position="1026"/>
        <end position="1043"/>
    </location>
</feature>
<dbReference type="GO" id="GO:0007029">
    <property type="term" value="P:endoplasmic reticulum organization"/>
    <property type="evidence" value="ECO:0007669"/>
    <property type="project" value="TreeGrafter"/>
</dbReference>